<dbReference type="GeneID" id="55970352"/>
<reference evidence="7" key="1">
    <citation type="submission" date="2020-03" db="EMBL/GenBank/DDBJ databases">
        <title>Site-based positive gene gene selection in Geosmithia morbida across the United States reveals a broad range of putative effectors and factors for local host and environmental adapation.</title>
        <authorList>
            <person name="Onufrak A."/>
            <person name="Murdoch R.W."/>
            <person name="Gazis R."/>
            <person name="Huff M."/>
            <person name="Staton M."/>
            <person name="Klingeman W."/>
            <person name="Hadziabdic D."/>
        </authorList>
    </citation>
    <scope>NUCLEOTIDE SEQUENCE</scope>
    <source>
        <strain evidence="7">1262</strain>
    </source>
</reference>
<evidence type="ECO:0000313" key="8">
    <source>
        <dbReference type="Proteomes" id="UP000749293"/>
    </source>
</evidence>
<keyword evidence="6" id="KW-0539">Nucleus</keyword>
<protein>
    <recommendedName>
        <fullName evidence="4">Protein HRI1</fullName>
    </recommendedName>
</protein>
<evidence type="ECO:0000313" key="7">
    <source>
        <dbReference type="EMBL" id="KAF4125284.1"/>
    </source>
</evidence>
<evidence type="ECO:0000256" key="6">
    <source>
        <dbReference type="ARBA" id="ARBA00023242"/>
    </source>
</evidence>
<dbReference type="Gene3D" id="2.40.128.320">
    <property type="entry name" value="Protein HRI1, N-terminal domain"/>
    <property type="match status" value="1"/>
</dbReference>
<organism evidence="7 8">
    <name type="scientific">Geosmithia morbida</name>
    <dbReference type="NCBI Taxonomy" id="1094350"/>
    <lineage>
        <taxon>Eukaryota</taxon>
        <taxon>Fungi</taxon>
        <taxon>Dikarya</taxon>
        <taxon>Ascomycota</taxon>
        <taxon>Pezizomycotina</taxon>
        <taxon>Sordariomycetes</taxon>
        <taxon>Hypocreomycetidae</taxon>
        <taxon>Hypocreales</taxon>
        <taxon>Bionectriaceae</taxon>
        <taxon>Geosmithia</taxon>
    </lineage>
</organism>
<comment type="caution">
    <text evidence="7">The sequence shown here is derived from an EMBL/GenBank/DDBJ whole genome shotgun (WGS) entry which is preliminary data.</text>
</comment>
<dbReference type="InterPro" id="IPR043047">
    <property type="entry name" value="Hri1_N_sf"/>
</dbReference>
<accession>A0A9P5D891</accession>
<comment type="subcellular location">
    <subcellularLocation>
        <location evidence="2">Cytoplasm</location>
    </subcellularLocation>
    <subcellularLocation>
        <location evidence="1">Nucleus</location>
    </subcellularLocation>
</comment>
<dbReference type="InterPro" id="IPR031818">
    <property type="entry name" value="Hri1"/>
</dbReference>
<dbReference type="CDD" id="cd11692">
    <property type="entry name" value="HRI1_N_like"/>
    <property type="match status" value="1"/>
</dbReference>
<comment type="similarity">
    <text evidence="3">Belongs to the HRI1 family.</text>
</comment>
<dbReference type="GO" id="GO:0005737">
    <property type="term" value="C:cytoplasm"/>
    <property type="evidence" value="ECO:0007669"/>
    <property type="project" value="UniProtKB-SubCell"/>
</dbReference>
<evidence type="ECO:0000256" key="2">
    <source>
        <dbReference type="ARBA" id="ARBA00004496"/>
    </source>
</evidence>
<dbReference type="Gene3D" id="2.40.128.310">
    <property type="entry name" value="Protein HRI1, C-terminal domain"/>
    <property type="match status" value="1"/>
</dbReference>
<keyword evidence="8" id="KW-1185">Reference proteome</keyword>
<dbReference type="OrthoDB" id="4045395at2759"/>
<evidence type="ECO:0000256" key="5">
    <source>
        <dbReference type="ARBA" id="ARBA00022490"/>
    </source>
</evidence>
<name>A0A9P5D891_9HYPO</name>
<dbReference type="AlphaFoldDB" id="A0A9P5D891"/>
<dbReference type="CDD" id="cd11693">
    <property type="entry name" value="HRI1_C_like"/>
    <property type="match status" value="1"/>
</dbReference>
<proteinExistence type="inferred from homology"/>
<dbReference type="Pfam" id="PF16815">
    <property type="entry name" value="HRI1"/>
    <property type="match status" value="1"/>
</dbReference>
<dbReference type="EMBL" id="JAANYQ010000003">
    <property type="protein sequence ID" value="KAF4125284.1"/>
    <property type="molecule type" value="Genomic_DNA"/>
</dbReference>
<gene>
    <name evidence="7" type="ORF">GMORB2_4124</name>
</gene>
<dbReference type="InterPro" id="IPR038744">
    <property type="entry name" value="Hri1_N"/>
</dbReference>
<evidence type="ECO:0000256" key="3">
    <source>
        <dbReference type="ARBA" id="ARBA00005229"/>
    </source>
</evidence>
<dbReference type="GO" id="GO:0005634">
    <property type="term" value="C:nucleus"/>
    <property type="evidence" value="ECO:0007669"/>
    <property type="project" value="UniProtKB-SubCell"/>
</dbReference>
<evidence type="ECO:0000256" key="4">
    <source>
        <dbReference type="ARBA" id="ARBA00017063"/>
    </source>
</evidence>
<dbReference type="RefSeq" id="XP_035323936.1">
    <property type="nucleotide sequence ID" value="XM_035466099.1"/>
</dbReference>
<evidence type="ECO:0000256" key="1">
    <source>
        <dbReference type="ARBA" id="ARBA00004123"/>
    </source>
</evidence>
<dbReference type="Proteomes" id="UP000749293">
    <property type="component" value="Unassembled WGS sequence"/>
</dbReference>
<keyword evidence="5" id="KW-0963">Cytoplasm</keyword>
<sequence length="241" mass="26324">MGISLREFIRWLPDEASEPTSTIVVTSPGQHLFVDIRVIRPAGETGAWPTEDVTVLPDQIDWAIAGTSSSRPVDGKGAGVTHGQWRHWIDSRTKETEGVIDEGDNYPVPSDGNLTLEKGVMVNPATGEMTEYEEMWRDVEPGTTAAGNAKCVVARFDKADDHRGLIVLFGRYCQGIVRRGGDVAIERWEWVDGSGWKRTVHGGAGPGLPCERILADSASLKVGGTVDVGHEKWEVVEVEYT</sequence>